<feature type="region of interest" description="Disordered" evidence="1">
    <location>
        <begin position="58"/>
        <end position="77"/>
    </location>
</feature>
<evidence type="ECO:0000313" key="3">
    <source>
        <dbReference type="Proteomes" id="UP000254051"/>
    </source>
</evidence>
<keyword evidence="3" id="KW-1185">Reference proteome</keyword>
<dbReference type="RefSeq" id="WP_109708765.1">
    <property type="nucleotide sequence ID" value="NZ_QGDS01000001.1"/>
</dbReference>
<evidence type="ECO:0000313" key="2">
    <source>
        <dbReference type="EMBL" id="SUQ12771.1"/>
    </source>
</evidence>
<dbReference type="AlphaFoldDB" id="A0A316A4M0"/>
<dbReference type="Proteomes" id="UP000254051">
    <property type="component" value="Unassembled WGS sequence"/>
</dbReference>
<gene>
    <name evidence="2" type="ORF">SAMN05216529_101668</name>
</gene>
<feature type="compositionally biased region" description="Low complexity" evidence="1">
    <location>
        <begin position="61"/>
        <end position="77"/>
    </location>
</feature>
<protein>
    <submittedName>
        <fullName evidence="2">Uncharacterized protein</fullName>
    </submittedName>
</protein>
<organism evidence="2 3">
    <name type="scientific">Faecalicatena contorta</name>
    <dbReference type="NCBI Taxonomy" id="39482"/>
    <lineage>
        <taxon>Bacteria</taxon>
        <taxon>Bacillati</taxon>
        <taxon>Bacillota</taxon>
        <taxon>Clostridia</taxon>
        <taxon>Lachnospirales</taxon>
        <taxon>Lachnospiraceae</taxon>
        <taxon>Faecalicatena</taxon>
    </lineage>
</organism>
<accession>A0A316A4M0</accession>
<reference evidence="3" key="1">
    <citation type="submission" date="2017-07" db="EMBL/GenBank/DDBJ databases">
        <authorList>
            <person name="Varghese N."/>
            <person name="Submissions S."/>
        </authorList>
    </citation>
    <scope>NUCLEOTIDE SEQUENCE [LARGE SCALE GENOMIC DNA]</scope>
    <source>
        <strain evidence="3">NLAE-zl-C134</strain>
    </source>
</reference>
<evidence type="ECO:0000256" key="1">
    <source>
        <dbReference type="SAM" id="MobiDB-lite"/>
    </source>
</evidence>
<dbReference type="EMBL" id="UHJJ01000001">
    <property type="protein sequence ID" value="SUQ12771.1"/>
    <property type="molecule type" value="Genomic_DNA"/>
</dbReference>
<name>A0A316A4M0_9FIRM</name>
<sequence>MNRVINQRNVSLPSYAGSNDISCAEKSLPEAGGHIEAGAVSRGRDRVELDSSLTSYFSAESDTSPASKFKSSSSPSYSVAGCYTRLATASTKARYGM</sequence>
<proteinExistence type="predicted"/>